<evidence type="ECO:0000259" key="1">
    <source>
        <dbReference type="Pfam" id="PF13472"/>
    </source>
</evidence>
<feature type="domain" description="SGNH hydrolase-type esterase" evidence="1">
    <location>
        <begin position="173"/>
        <end position="368"/>
    </location>
</feature>
<sequence>MSWTTTPITAELLRGFVELEHTERGVLPHRLPAWARAQAADGQLAMAESQPAGVRLLLRTAATVIELDTIPTKREYVGAPTRPDGVYDVVVDGRLAAQGSVPGGDALVVDMATGGFEHRLGESGTLRVVDLPSDDKRVEIWLPHDETTVLVALRTDAPVRPVADTRRVWLHHGSSISQGSNAAHPTGTWPAVAAGLAGVDLVNLGFGGSALLDPFTARTMRDTPADLVSVKVGINLVNQDLMRTRAFRPAVHGFLDTIREGHPDAPLLLVSPVLCPIHEHTPGPSGPDLSGLAEGRLSFVAMGDPAEVAAGKLTLEVVRTELSRIVAERRTADPHLHYLDGRRLYGAEDEAELPLPDSLHPDPATHRRMGGRFAELGFAGGAFG</sequence>
<evidence type="ECO:0000313" key="3">
    <source>
        <dbReference type="Proteomes" id="UP000589626"/>
    </source>
</evidence>
<dbReference type="InterPro" id="IPR036514">
    <property type="entry name" value="SGNH_hydro_sf"/>
</dbReference>
<dbReference type="InterPro" id="IPR013830">
    <property type="entry name" value="SGNH_hydro"/>
</dbReference>
<dbReference type="SUPFAM" id="SSF52266">
    <property type="entry name" value="SGNH hydrolase"/>
    <property type="match status" value="1"/>
</dbReference>
<gene>
    <name evidence="2" type="ORF">FHU40_004921</name>
</gene>
<name>A0A7W4W096_9ACTN</name>
<reference evidence="2 3" key="1">
    <citation type="submission" date="2020-08" db="EMBL/GenBank/DDBJ databases">
        <title>Sequencing the genomes of 1000 actinobacteria strains.</title>
        <authorList>
            <person name="Klenk H.-P."/>
        </authorList>
    </citation>
    <scope>NUCLEOTIDE SEQUENCE [LARGE SCALE GENOMIC DNA]</scope>
    <source>
        <strain evidence="2 3">DSM 105498</strain>
    </source>
</reference>
<accession>A0A7W4W096</accession>
<dbReference type="EMBL" id="JACHWR010000004">
    <property type="protein sequence ID" value="MBB3045068.1"/>
    <property type="molecule type" value="Genomic_DNA"/>
</dbReference>
<keyword evidence="3" id="KW-1185">Reference proteome</keyword>
<proteinExistence type="predicted"/>
<dbReference type="Proteomes" id="UP000589626">
    <property type="component" value="Unassembled WGS sequence"/>
</dbReference>
<organism evidence="2 3">
    <name type="scientific">Nocardioides soli</name>
    <dbReference type="NCBI Taxonomy" id="1036020"/>
    <lineage>
        <taxon>Bacteria</taxon>
        <taxon>Bacillati</taxon>
        <taxon>Actinomycetota</taxon>
        <taxon>Actinomycetes</taxon>
        <taxon>Propionibacteriales</taxon>
        <taxon>Nocardioidaceae</taxon>
        <taxon>Nocardioides</taxon>
    </lineage>
</organism>
<dbReference type="Gene3D" id="2.60.120.260">
    <property type="entry name" value="Galactose-binding domain-like"/>
    <property type="match status" value="1"/>
</dbReference>
<evidence type="ECO:0000313" key="2">
    <source>
        <dbReference type="EMBL" id="MBB3045068.1"/>
    </source>
</evidence>
<comment type="caution">
    <text evidence="2">The sequence shown here is derived from an EMBL/GenBank/DDBJ whole genome shotgun (WGS) entry which is preliminary data.</text>
</comment>
<dbReference type="RefSeq" id="WP_183595056.1">
    <property type="nucleotide sequence ID" value="NZ_JACHWR010000004.1"/>
</dbReference>
<dbReference type="Pfam" id="PF13472">
    <property type="entry name" value="Lipase_GDSL_2"/>
    <property type="match status" value="1"/>
</dbReference>
<dbReference type="AlphaFoldDB" id="A0A7W4W096"/>
<dbReference type="Gene3D" id="3.40.50.1110">
    <property type="entry name" value="SGNH hydrolase"/>
    <property type="match status" value="1"/>
</dbReference>
<protein>
    <recommendedName>
        <fullName evidence="1">SGNH hydrolase-type esterase domain-containing protein</fullName>
    </recommendedName>
</protein>